<protein>
    <submittedName>
        <fullName evidence="2">Acyl carrier protein</fullName>
    </submittedName>
</protein>
<proteinExistence type="predicted"/>
<name>A0ABW0QLI5_9GAMM</name>
<organism evidence="2 3">
    <name type="scientific">Rhodanobacter ginsengisoli</name>
    <dbReference type="NCBI Taxonomy" id="418646"/>
    <lineage>
        <taxon>Bacteria</taxon>
        <taxon>Pseudomonadati</taxon>
        <taxon>Pseudomonadota</taxon>
        <taxon>Gammaproteobacteria</taxon>
        <taxon>Lysobacterales</taxon>
        <taxon>Rhodanobacteraceae</taxon>
        <taxon>Rhodanobacter</taxon>
    </lineage>
</organism>
<comment type="caution">
    <text evidence="2">The sequence shown here is derived from an EMBL/GenBank/DDBJ whole genome shotgun (WGS) entry which is preliminary data.</text>
</comment>
<gene>
    <name evidence="2" type="ORF">ACFPPA_08740</name>
</gene>
<accession>A0ABW0QLI5</accession>
<reference evidence="3" key="1">
    <citation type="journal article" date="2019" name="Int. J. Syst. Evol. Microbiol.">
        <title>The Global Catalogue of Microorganisms (GCM) 10K type strain sequencing project: providing services to taxonomists for standard genome sequencing and annotation.</title>
        <authorList>
            <consortium name="The Broad Institute Genomics Platform"/>
            <consortium name="The Broad Institute Genome Sequencing Center for Infectious Disease"/>
            <person name="Wu L."/>
            <person name="Ma J."/>
        </authorList>
    </citation>
    <scope>NUCLEOTIDE SEQUENCE [LARGE SCALE GENOMIC DNA]</scope>
    <source>
        <strain evidence="3">CGMCC 1.16619</strain>
    </source>
</reference>
<evidence type="ECO:0000313" key="3">
    <source>
        <dbReference type="Proteomes" id="UP001596114"/>
    </source>
</evidence>
<dbReference type="Gene3D" id="1.10.1200.10">
    <property type="entry name" value="ACP-like"/>
    <property type="match status" value="1"/>
</dbReference>
<dbReference type="SUPFAM" id="SSF47336">
    <property type="entry name" value="ACP-like"/>
    <property type="match status" value="1"/>
</dbReference>
<dbReference type="Proteomes" id="UP001596114">
    <property type="component" value="Unassembled WGS sequence"/>
</dbReference>
<dbReference type="InterPro" id="IPR036736">
    <property type="entry name" value="ACP-like_sf"/>
</dbReference>
<dbReference type="EMBL" id="JBHSNF010000001">
    <property type="protein sequence ID" value="MFC5525826.1"/>
    <property type="molecule type" value="Genomic_DNA"/>
</dbReference>
<dbReference type="RefSeq" id="WP_377319278.1">
    <property type="nucleotide sequence ID" value="NZ_JBHSNF010000001.1"/>
</dbReference>
<sequence>MSNADFEKTVRDALYAIAPDLEGEPIDPARRYRDQFEFDSMDFLHYVIELHRLTGVEIPESDYPKVETLAGAVAYLTDRSVAGSTH</sequence>
<feature type="domain" description="Carrier" evidence="1">
    <location>
        <begin position="4"/>
        <end position="80"/>
    </location>
</feature>
<dbReference type="PROSITE" id="PS50075">
    <property type="entry name" value="CARRIER"/>
    <property type="match status" value="1"/>
</dbReference>
<evidence type="ECO:0000313" key="2">
    <source>
        <dbReference type="EMBL" id="MFC5525826.1"/>
    </source>
</evidence>
<keyword evidence="3" id="KW-1185">Reference proteome</keyword>
<evidence type="ECO:0000259" key="1">
    <source>
        <dbReference type="PROSITE" id="PS50075"/>
    </source>
</evidence>
<dbReference type="InterPro" id="IPR009081">
    <property type="entry name" value="PP-bd_ACP"/>
</dbReference>